<organism evidence="1 2">
    <name type="scientific">Catharanthus roseus</name>
    <name type="common">Madagascar periwinkle</name>
    <name type="synonym">Vinca rosea</name>
    <dbReference type="NCBI Taxonomy" id="4058"/>
    <lineage>
        <taxon>Eukaryota</taxon>
        <taxon>Viridiplantae</taxon>
        <taxon>Streptophyta</taxon>
        <taxon>Embryophyta</taxon>
        <taxon>Tracheophyta</taxon>
        <taxon>Spermatophyta</taxon>
        <taxon>Magnoliopsida</taxon>
        <taxon>eudicotyledons</taxon>
        <taxon>Gunneridae</taxon>
        <taxon>Pentapetalae</taxon>
        <taxon>asterids</taxon>
        <taxon>lamiids</taxon>
        <taxon>Gentianales</taxon>
        <taxon>Apocynaceae</taxon>
        <taxon>Rauvolfioideae</taxon>
        <taxon>Vinceae</taxon>
        <taxon>Catharanthinae</taxon>
        <taxon>Catharanthus</taxon>
    </lineage>
</organism>
<sequence length="320" mass="33342">MEGREGISSSGVTVVGSDAPSDYHVALRTTENPGQVSGSTPVGTTPVTVTPPPPSVVQILNVTRKKRGRPRKYGPDGTIHTASPSPKPISASVPPPVIDFSSEKRGKVRTTGSAGKHHQPKVEGENIGEWVSCSVGANFTPHIITVNAGEDVTMKIISFSQQGPRAICILSATGVISSVTLRQPDSSGGTLTYEGRFEILSLTGSFMPTETGGMRNRSGGMSVSLASPDGRVVGGGVAGLLVAASPIQIVIGSFLAGNQHEQKTKKPKPDNVAAAVNQPAAAFPVANAEMEDYHSFREESWPAMNDSRSKPADINVTLPA</sequence>
<comment type="caution">
    <text evidence="1">The sequence shown here is derived from an EMBL/GenBank/DDBJ whole genome shotgun (WGS) entry which is preliminary data.</text>
</comment>
<dbReference type="EMBL" id="CM044707">
    <property type="protein sequence ID" value="KAI5655618.1"/>
    <property type="molecule type" value="Genomic_DNA"/>
</dbReference>
<keyword evidence="2" id="KW-1185">Reference proteome</keyword>
<gene>
    <name evidence="1" type="ORF">M9H77_32805</name>
</gene>
<accession>A0ACC0A3Y6</accession>
<evidence type="ECO:0000313" key="2">
    <source>
        <dbReference type="Proteomes" id="UP001060085"/>
    </source>
</evidence>
<name>A0ACC0A3Y6_CATRO</name>
<evidence type="ECO:0000313" key="1">
    <source>
        <dbReference type="EMBL" id="KAI5655618.1"/>
    </source>
</evidence>
<protein>
    <submittedName>
        <fullName evidence="1">Uncharacterized protein</fullName>
    </submittedName>
</protein>
<dbReference type="Proteomes" id="UP001060085">
    <property type="component" value="Linkage Group LG07"/>
</dbReference>
<reference evidence="2" key="1">
    <citation type="journal article" date="2023" name="Nat. Plants">
        <title>Single-cell RNA sequencing provides a high-resolution roadmap for understanding the multicellular compartmentation of specialized metabolism.</title>
        <authorList>
            <person name="Sun S."/>
            <person name="Shen X."/>
            <person name="Li Y."/>
            <person name="Li Y."/>
            <person name="Wang S."/>
            <person name="Li R."/>
            <person name="Zhang H."/>
            <person name="Shen G."/>
            <person name="Guo B."/>
            <person name="Wei J."/>
            <person name="Xu J."/>
            <person name="St-Pierre B."/>
            <person name="Chen S."/>
            <person name="Sun C."/>
        </authorList>
    </citation>
    <scope>NUCLEOTIDE SEQUENCE [LARGE SCALE GENOMIC DNA]</scope>
</reference>
<proteinExistence type="predicted"/>